<dbReference type="AlphaFoldDB" id="W6UL99"/>
<proteinExistence type="predicted"/>
<name>W6UL99_ECHGR</name>
<sequence>MLPLLLVQSMLKRRSQIEESDEDMSRGDEDERQ</sequence>
<dbReference type="RefSeq" id="XP_024345485.1">
    <property type="nucleotide sequence ID" value="XM_024500099.1"/>
</dbReference>
<feature type="region of interest" description="Disordered" evidence="1">
    <location>
        <begin position="13"/>
        <end position="33"/>
    </location>
</feature>
<dbReference type="KEGG" id="egl:EGR_10850"/>
<keyword evidence="3" id="KW-1185">Reference proteome</keyword>
<reference evidence="2 3" key="1">
    <citation type="journal article" date="2013" name="Nat. Genet.">
        <title>The genome of the hydatid tapeworm Echinococcus granulosus.</title>
        <authorList>
            <person name="Zheng H."/>
            <person name="Zhang W."/>
            <person name="Zhang L."/>
            <person name="Zhang Z."/>
            <person name="Li J."/>
            <person name="Lu G."/>
            <person name="Zhu Y."/>
            <person name="Wang Y."/>
            <person name="Huang Y."/>
            <person name="Liu J."/>
            <person name="Kang H."/>
            <person name="Chen J."/>
            <person name="Wang L."/>
            <person name="Chen A."/>
            <person name="Yu S."/>
            <person name="Gao Z."/>
            <person name="Jin L."/>
            <person name="Gu W."/>
            <person name="Wang Z."/>
            <person name="Zhao L."/>
            <person name="Shi B."/>
            <person name="Wen H."/>
            <person name="Lin R."/>
            <person name="Jones M.K."/>
            <person name="Brejova B."/>
            <person name="Vinar T."/>
            <person name="Zhao G."/>
            <person name="McManus D.P."/>
            <person name="Chen Z."/>
            <person name="Zhou Y."/>
            <person name="Wang S."/>
        </authorList>
    </citation>
    <scope>NUCLEOTIDE SEQUENCE [LARGE SCALE GENOMIC DNA]</scope>
</reference>
<evidence type="ECO:0000313" key="3">
    <source>
        <dbReference type="Proteomes" id="UP000019149"/>
    </source>
</evidence>
<dbReference type="GeneID" id="36346565"/>
<evidence type="ECO:0000313" key="2">
    <source>
        <dbReference type="EMBL" id="EUB54289.1"/>
    </source>
</evidence>
<evidence type="ECO:0000256" key="1">
    <source>
        <dbReference type="SAM" id="MobiDB-lite"/>
    </source>
</evidence>
<gene>
    <name evidence="2" type="ORF">EGR_10850</name>
</gene>
<organism evidence="2 3">
    <name type="scientific">Echinococcus granulosus</name>
    <name type="common">Hydatid tapeworm</name>
    <dbReference type="NCBI Taxonomy" id="6210"/>
    <lineage>
        <taxon>Eukaryota</taxon>
        <taxon>Metazoa</taxon>
        <taxon>Spiralia</taxon>
        <taxon>Lophotrochozoa</taxon>
        <taxon>Platyhelminthes</taxon>
        <taxon>Cestoda</taxon>
        <taxon>Eucestoda</taxon>
        <taxon>Cyclophyllidea</taxon>
        <taxon>Taeniidae</taxon>
        <taxon>Echinococcus</taxon>
        <taxon>Echinococcus granulosus group</taxon>
    </lineage>
</organism>
<protein>
    <submittedName>
        <fullName evidence="2">Uncharacterized protein</fullName>
    </submittedName>
</protein>
<comment type="caution">
    <text evidence="2">The sequence shown here is derived from an EMBL/GenBank/DDBJ whole genome shotgun (WGS) entry which is preliminary data.</text>
</comment>
<dbReference type="Proteomes" id="UP000019149">
    <property type="component" value="Unassembled WGS sequence"/>
</dbReference>
<feature type="compositionally biased region" description="Basic and acidic residues" evidence="1">
    <location>
        <begin position="23"/>
        <end position="33"/>
    </location>
</feature>
<dbReference type="EMBL" id="APAU02000283">
    <property type="protein sequence ID" value="EUB54289.1"/>
    <property type="molecule type" value="Genomic_DNA"/>
</dbReference>
<dbReference type="CTD" id="36346565"/>
<accession>W6UL99</accession>